<proteinExistence type="predicted"/>
<name>A0A538U2N8_UNCEI</name>
<evidence type="ECO:0000313" key="1">
    <source>
        <dbReference type="EMBL" id="TMQ70175.1"/>
    </source>
</evidence>
<gene>
    <name evidence="1" type="ORF">E6K81_13255</name>
</gene>
<comment type="caution">
    <text evidence="1">The sequence shown here is derived from an EMBL/GenBank/DDBJ whole genome shotgun (WGS) entry which is preliminary data.</text>
</comment>
<dbReference type="EMBL" id="VBPB01000244">
    <property type="protein sequence ID" value="TMQ70175.1"/>
    <property type="molecule type" value="Genomic_DNA"/>
</dbReference>
<dbReference type="Proteomes" id="UP000319771">
    <property type="component" value="Unassembled WGS sequence"/>
</dbReference>
<accession>A0A538U2N8</accession>
<organism evidence="1 2">
    <name type="scientific">Eiseniibacteriota bacterium</name>
    <dbReference type="NCBI Taxonomy" id="2212470"/>
    <lineage>
        <taxon>Bacteria</taxon>
        <taxon>Candidatus Eiseniibacteriota</taxon>
    </lineage>
</organism>
<sequence>MPEYIEKIRVTIRVSRPREPVMEGVCSLSPNSPSHDGPETLLELVNAPITMLPFQRESDDAMLLLSRTDLQWVLAGPGVAPQLVRPASYCFTREERVSVRMRGGEELEGVLQMEMPENVNRTSDFLNGPEPFFPLTTRQGIFLIQKACTREVRLFDSSPLPIADTAGL</sequence>
<dbReference type="AlphaFoldDB" id="A0A538U2N8"/>
<evidence type="ECO:0000313" key="2">
    <source>
        <dbReference type="Proteomes" id="UP000319771"/>
    </source>
</evidence>
<protein>
    <submittedName>
        <fullName evidence="1">Uncharacterized protein</fullName>
    </submittedName>
</protein>
<reference evidence="1 2" key="1">
    <citation type="journal article" date="2019" name="Nat. Microbiol.">
        <title>Mediterranean grassland soil C-N compound turnover is dependent on rainfall and depth, and is mediated by genomically divergent microorganisms.</title>
        <authorList>
            <person name="Diamond S."/>
            <person name="Andeer P.F."/>
            <person name="Li Z."/>
            <person name="Crits-Christoph A."/>
            <person name="Burstein D."/>
            <person name="Anantharaman K."/>
            <person name="Lane K.R."/>
            <person name="Thomas B.C."/>
            <person name="Pan C."/>
            <person name="Northen T.R."/>
            <person name="Banfield J.F."/>
        </authorList>
    </citation>
    <scope>NUCLEOTIDE SEQUENCE [LARGE SCALE GENOMIC DNA]</scope>
    <source>
        <strain evidence="1">WS_11</strain>
    </source>
</reference>